<sequence length="455" mass="47435">MTRYLVAGTGIAGAESVRVLTRIGHEVVVYDQAESPRLAELEPLAAAVVTGDPTASAVTDAIASVDEVVLSPGIPPHHALARTAERLNRPVYSEPELAWRLRPTGAAPWLAVTGTNGKTTTVTMLAAILSAAGLRTEALGNIGRALVDAVFDDYDALVVELSSQQLHWSQTLAPQFGALLNLADDHLSWHGDAHSYMHAKTAIWRGAVNIGNLDDPQVAKLLSAAPGRHLGFTLGPASPGGFGVTDGVIVDHRDGEPVPLIEVDRIRPPGRHHVANALAAAAMARAFGVDAAAVAAGLAGYEPQPHRNVLIDTVDGVRYVDDSKGTNPHAAAAALASYDRIVWIAGGQLKGVDVDPLVASAADRLRGAVLLGVDRAELATSLSRHAPRIPVIEVARGDDEAMTEVVKAAAAMAQPGDVVLLSPAAASYDMFSGYAHRGRRFAEAVAALTSTPESA</sequence>
<dbReference type="InterPro" id="IPR013221">
    <property type="entry name" value="Mur_ligase_cen"/>
</dbReference>
<gene>
    <name evidence="7" type="primary">murD</name>
    <name evidence="11" type="ORF">FB566_4878</name>
</gene>
<dbReference type="EC" id="6.3.2.9" evidence="7 8"/>
<evidence type="ECO:0000313" key="11">
    <source>
        <dbReference type="EMBL" id="TQL79277.1"/>
    </source>
</evidence>
<dbReference type="GO" id="GO:0009252">
    <property type="term" value="P:peptidoglycan biosynthetic process"/>
    <property type="evidence" value="ECO:0007669"/>
    <property type="project" value="UniProtKB-UniRule"/>
</dbReference>
<dbReference type="RefSeq" id="WP_142044461.1">
    <property type="nucleotide sequence ID" value="NZ_JBHTGS010000002.1"/>
</dbReference>
<dbReference type="FunCoup" id="A0A543B370">
    <property type="interactions" value="97"/>
</dbReference>
<dbReference type="InterPro" id="IPR036565">
    <property type="entry name" value="Mur-like_cat_sf"/>
</dbReference>
<feature type="domain" description="Mur ligase central" evidence="10">
    <location>
        <begin position="112"/>
        <end position="284"/>
    </location>
</feature>
<dbReference type="UniPathway" id="UPA00219"/>
<dbReference type="GO" id="GO:0071555">
    <property type="term" value="P:cell wall organization"/>
    <property type="evidence" value="ECO:0007669"/>
    <property type="project" value="UniProtKB-KW"/>
</dbReference>
<dbReference type="Gene3D" id="3.90.190.20">
    <property type="entry name" value="Mur ligase, C-terminal domain"/>
    <property type="match status" value="1"/>
</dbReference>
<evidence type="ECO:0000256" key="8">
    <source>
        <dbReference type="RuleBase" id="RU003664"/>
    </source>
</evidence>
<dbReference type="HAMAP" id="MF_00639">
    <property type="entry name" value="MurD"/>
    <property type="match status" value="1"/>
</dbReference>
<evidence type="ECO:0000313" key="12">
    <source>
        <dbReference type="Proteomes" id="UP000317043"/>
    </source>
</evidence>
<feature type="binding site" evidence="7">
    <location>
        <begin position="114"/>
        <end position="120"/>
    </location>
    <ligand>
        <name>ATP</name>
        <dbReference type="ChEBI" id="CHEBI:30616"/>
    </ligand>
</feature>
<keyword evidence="7 8" id="KW-0133">Cell shape</keyword>
<keyword evidence="7 8" id="KW-0961">Cell wall biogenesis/degradation</keyword>
<comment type="similarity">
    <text evidence="7">Belongs to the MurCDEF family.</text>
</comment>
<keyword evidence="6 7" id="KW-0067">ATP-binding</keyword>
<evidence type="ECO:0000259" key="10">
    <source>
        <dbReference type="Pfam" id="PF08245"/>
    </source>
</evidence>
<dbReference type="Proteomes" id="UP000317043">
    <property type="component" value="Unassembled WGS sequence"/>
</dbReference>
<dbReference type="SUPFAM" id="SSF53623">
    <property type="entry name" value="MurD-like peptide ligases, catalytic domain"/>
    <property type="match status" value="1"/>
</dbReference>
<dbReference type="Pfam" id="PF21799">
    <property type="entry name" value="MurD-like_N"/>
    <property type="match status" value="1"/>
</dbReference>
<dbReference type="Gene3D" id="3.40.50.720">
    <property type="entry name" value="NAD(P)-binding Rossmann-like Domain"/>
    <property type="match status" value="1"/>
</dbReference>
<comment type="subcellular location">
    <subcellularLocation>
        <location evidence="1 7 8">Cytoplasm</location>
    </subcellularLocation>
</comment>
<dbReference type="InParanoid" id="A0A543B370"/>
<dbReference type="GO" id="GO:0008764">
    <property type="term" value="F:UDP-N-acetylmuramoylalanine-D-glutamate ligase activity"/>
    <property type="evidence" value="ECO:0007669"/>
    <property type="project" value="UniProtKB-UniRule"/>
</dbReference>
<dbReference type="InterPro" id="IPR036615">
    <property type="entry name" value="Mur_ligase_C_dom_sf"/>
</dbReference>
<dbReference type="AlphaFoldDB" id="A0A543B370"/>
<keyword evidence="5 7" id="KW-0547">Nucleotide-binding</keyword>
<dbReference type="GO" id="GO:0005524">
    <property type="term" value="F:ATP binding"/>
    <property type="evidence" value="ECO:0007669"/>
    <property type="project" value="UniProtKB-UniRule"/>
</dbReference>
<dbReference type="Pfam" id="PF02875">
    <property type="entry name" value="Mur_ligase_C"/>
    <property type="match status" value="1"/>
</dbReference>
<evidence type="ECO:0000256" key="5">
    <source>
        <dbReference type="ARBA" id="ARBA00022741"/>
    </source>
</evidence>
<comment type="catalytic activity">
    <reaction evidence="7 8">
        <text>UDP-N-acetyl-alpha-D-muramoyl-L-alanine + D-glutamate + ATP = UDP-N-acetyl-alpha-D-muramoyl-L-alanyl-D-glutamate + ADP + phosphate + H(+)</text>
        <dbReference type="Rhea" id="RHEA:16429"/>
        <dbReference type="ChEBI" id="CHEBI:15378"/>
        <dbReference type="ChEBI" id="CHEBI:29986"/>
        <dbReference type="ChEBI" id="CHEBI:30616"/>
        <dbReference type="ChEBI" id="CHEBI:43474"/>
        <dbReference type="ChEBI" id="CHEBI:83898"/>
        <dbReference type="ChEBI" id="CHEBI:83900"/>
        <dbReference type="ChEBI" id="CHEBI:456216"/>
        <dbReference type="EC" id="6.3.2.9"/>
    </reaction>
</comment>
<dbReference type="SUPFAM" id="SSF51984">
    <property type="entry name" value="MurCD N-terminal domain"/>
    <property type="match status" value="1"/>
</dbReference>
<protein>
    <recommendedName>
        <fullName evidence="7 8">UDP-N-acetylmuramoylalanine--D-glutamate ligase</fullName>
        <ecNumber evidence="7 8">6.3.2.9</ecNumber>
    </recommendedName>
    <alternativeName>
        <fullName evidence="7">D-glutamic acid-adding enzyme</fullName>
    </alternativeName>
    <alternativeName>
        <fullName evidence="7">UDP-N-acetylmuramoyl-L-alanyl-D-glutamate synthetase</fullName>
    </alternativeName>
</protein>
<name>A0A543B370_9ACTN</name>
<dbReference type="OrthoDB" id="9809796at2"/>
<proteinExistence type="inferred from homology"/>
<evidence type="ECO:0000256" key="1">
    <source>
        <dbReference type="ARBA" id="ARBA00004496"/>
    </source>
</evidence>
<comment type="caution">
    <text evidence="11">The sequence shown here is derived from an EMBL/GenBank/DDBJ whole genome shotgun (WGS) entry which is preliminary data.</text>
</comment>
<keyword evidence="7 8" id="KW-0132">Cell division</keyword>
<keyword evidence="7 8" id="KW-0573">Peptidoglycan synthesis</keyword>
<evidence type="ECO:0000256" key="7">
    <source>
        <dbReference type="HAMAP-Rule" id="MF_00639"/>
    </source>
</evidence>
<evidence type="ECO:0000256" key="3">
    <source>
        <dbReference type="ARBA" id="ARBA00022490"/>
    </source>
</evidence>
<comment type="pathway">
    <text evidence="2 7 8">Cell wall biogenesis; peptidoglycan biosynthesis.</text>
</comment>
<evidence type="ECO:0000259" key="9">
    <source>
        <dbReference type="Pfam" id="PF02875"/>
    </source>
</evidence>
<dbReference type="InterPro" id="IPR005762">
    <property type="entry name" value="MurD"/>
</dbReference>
<keyword evidence="7 8" id="KW-0131">Cell cycle</keyword>
<keyword evidence="4 7" id="KW-0436">Ligase</keyword>
<evidence type="ECO:0000256" key="4">
    <source>
        <dbReference type="ARBA" id="ARBA00022598"/>
    </source>
</evidence>
<organism evidence="11 12">
    <name type="scientific">Stackebrandtia endophytica</name>
    <dbReference type="NCBI Taxonomy" id="1496996"/>
    <lineage>
        <taxon>Bacteria</taxon>
        <taxon>Bacillati</taxon>
        <taxon>Actinomycetota</taxon>
        <taxon>Actinomycetes</taxon>
        <taxon>Glycomycetales</taxon>
        <taxon>Glycomycetaceae</taxon>
        <taxon>Stackebrandtia</taxon>
    </lineage>
</organism>
<dbReference type="PANTHER" id="PTHR43692">
    <property type="entry name" value="UDP-N-ACETYLMURAMOYLALANINE--D-GLUTAMATE LIGASE"/>
    <property type="match status" value="1"/>
</dbReference>
<keyword evidence="3 7" id="KW-0963">Cytoplasm</keyword>
<dbReference type="GO" id="GO:0051301">
    <property type="term" value="P:cell division"/>
    <property type="evidence" value="ECO:0007669"/>
    <property type="project" value="UniProtKB-KW"/>
</dbReference>
<accession>A0A543B370</accession>
<dbReference type="Pfam" id="PF08245">
    <property type="entry name" value="Mur_ligase_M"/>
    <property type="match status" value="1"/>
</dbReference>
<dbReference type="InterPro" id="IPR004101">
    <property type="entry name" value="Mur_ligase_C"/>
</dbReference>
<keyword evidence="12" id="KW-1185">Reference proteome</keyword>
<comment type="function">
    <text evidence="7 8">Cell wall formation. Catalyzes the addition of glutamate to the nucleotide precursor UDP-N-acetylmuramoyl-L-alanine (UMA).</text>
</comment>
<dbReference type="GO" id="GO:0008360">
    <property type="term" value="P:regulation of cell shape"/>
    <property type="evidence" value="ECO:0007669"/>
    <property type="project" value="UniProtKB-KW"/>
</dbReference>
<dbReference type="GO" id="GO:0005737">
    <property type="term" value="C:cytoplasm"/>
    <property type="evidence" value="ECO:0007669"/>
    <property type="project" value="UniProtKB-SubCell"/>
</dbReference>
<dbReference type="NCBIfam" id="TIGR01087">
    <property type="entry name" value="murD"/>
    <property type="match status" value="1"/>
</dbReference>
<feature type="domain" description="Mur ligase C-terminal" evidence="9">
    <location>
        <begin position="306"/>
        <end position="424"/>
    </location>
</feature>
<evidence type="ECO:0000256" key="2">
    <source>
        <dbReference type="ARBA" id="ARBA00004752"/>
    </source>
</evidence>
<dbReference type="PANTHER" id="PTHR43692:SF1">
    <property type="entry name" value="UDP-N-ACETYLMURAMOYLALANINE--D-GLUTAMATE LIGASE"/>
    <property type="match status" value="1"/>
</dbReference>
<reference evidence="11 12" key="1">
    <citation type="submission" date="2019-06" db="EMBL/GenBank/DDBJ databases">
        <title>Sequencing the genomes of 1000 actinobacteria strains.</title>
        <authorList>
            <person name="Klenk H.-P."/>
        </authorList>
    </citation>
    <scope>NUCLEOTIDE SEQUENCE [LARGE SCALE GENOMIC DNA]</scope>
    <source>
        <strain evidence="11 12">DSM 45928</strain>
    </source>
</reference>
<evidence type="ECO:0000256" key="6">
    <source>
        <dbReference type="ARBA" id="ARBA00022840"/>
    </source>
</evidence>
<dbReference type="SUPFAM" id="SSF53244">
    <property type="entry name" value="MurD-like peptide ligases, peptide-binding domain"/>
    <property type="match status" value="1"/>
</dbReference>
<dbReference type="EMBL" id="VFOW01000001">
    <property type="protein sequence ID" value="TQL79277.1"/>
    <property type="molecule type" value="Genomic_DNA"/>
</dbReference>
<dbReference type="Gene3D" id="3.40.1190.10">
    <property type="entry name" value="Mur-like, catalytic domain"/>
    <property type="match status" value="1"/>
</dbReference>